<comment type="caution">
    <text evidence="2">The sequence shown here is derived from an EMBL/GenBank/DDBJ whole genome shotgun (WGS) entry which is preliminary data.</text>
</comment>
<dbReference type="InterPro" id="IPR020901">
    <property type="entry name" value="Prtase_inh_Kunz-CS"/>
</dbReference>
<dbReference type="Proteomes" id="UP000593567">
    <property type="component" value="Unassembled WGS sequence"/>
</dbReference>
<keyword evidence="3" id="KW-1185">Reference proteome</keyword>
<feature type="domain" description="BPTI/Kunitz inhibitor" evidence="1">
    <location>
        <begin position="63"/>
        <end position="114"/>
    </location>
</feature>
<evidence type="ECO:0000313" key="2">
    <source>
        <dbReference type="EMBL" id="KAF6017385.1"/>
    </source>
</evidence>
<sequence length="117" mass="12751">MQRHLKLDFVKPTFQATRSEITNVNTLYMEDFSKECETKCAGGVTVTKVPATTTQKAATDTAGPCDDTPSVTGICEAHTYAVTFRDGQCQQFIYGGCGATKNYFSSKAECEKLCLQA</sequence>
<dbReference type="OrthoDB" id="4473401at2759"/>
<accession>A0A7J7IUA6</accession>
<dbReference type="Pfam" id="PF00014">
    <property type="entry name" value="Kunitz_BPTI"/>
    <property type="match status" value="1"/>
</dbReference>
<reference evidence="2" key="1">
    <citation type="submission" date="2020-06" db="EMBL/GenBank/DDBJ databases">
        <title>Draft genome of Bugula neritina, a colonial animal packing powerful symbionts and potential medicines.</title>
        <authorList>
            <person name="Rayko M."/>
        </authorList>
    </citation>
    <scope>NUCLEOTIDE SEQUENCE [LARGE SCALE GENOMIC DNA]</scope>
    <source>
        <strain evidence="2">Kwan_BN1</strain>
    </source>
</reference>
<evidence type="ECO:0000313" key="3">
    <source>
        <dbReference type="Proteomes" id="UP000593567"/>
    </source>
</evidence>
<dbReference type="GO" id="GO:0004867">
    <property type="term" value="F:serine-type endopeptidase inhibitor activity"/>
    <property type="evidence" value="ECO:0007669"/>
    <property type="project" value="InterPro"/>
</dbReference>
<dbReference type="PROSITE" id="PS50279">
    <property type="entry name" value="BPTI_KUNITZ_2"/>
    <property type="match status" value="1"/>
</dbReference>
<dbReference type="SMART" id="SM00131">
    <property type="entry name" value="KU"/>
    <property type="match status" value="1"/>
</dbReference>
<dbReference type="InterPro" id="IPR002223">
    <property type="entry name" value="Kunitz_BPTI"/>
</dbReference>
<dbReference type="AlphaFoldDB" id="A0A7J7IUA6"/>
<name>A0A7J7IUA6_BUGNE</name>
<evidence type="ECO:0000259" key="1">
    <source>
        <dbReference type="PROSITE" id="PS50279"/>
    </source>
</evidence>
<dbReference type="CDD" id="cd00109">
    <property type="entry name" value="Kunitz-type"/>
    <property type="match status" value="1"/>
</dbReference>
<dbReference type="PROSITE" id="PS00280">
    <property type="entry name" value="BPTI_KUNITZ_1"/>
    <property type="match status" value="1"/>
</dbReference>
<dbReference type="Gene3D" id="4.10.410.10">
    <property type="entry name" value="Pancreatic trypsin inhibitor Kunitz domain"/>
    <property type="match status" value="1"/>
</dbReference>
<dbReference type="InterPro" id="IPR036880">
    <property type="entry name" value="Kunitz_BPTI_sf"/>
</dbReference>
<dbReference type="SUPFAM" id="SSF57362">
    <property type="entry name" value="BPTI-like"/>
    <property type="match status" value="1"/>
</dbReference>
<gene>
    <name evidence="2" type="ORF">EB796_024299</name>
</gene>
<protein>
    <recommendedName>
        <fullName evidence="1">BPTI/Kunitz inhibitor domain-containing protein</fullName>
    </recommendedName>
</protein>
<proteinExistence type="predicted"/>
<organism evidence="2 3">
    <name type="scientific">Bugula neritina</name>
    <name type="common">Brown bryozoan</name>
    <name type="synonym">Sertularia neritina</name>
    <dbReference type="NCBI Taxonomy" id="10212"/>
    <lineage>
        <taxon>Eukaryota</taxon>
        <taxon>Metazoa</taxon>
        <taxon>Spiralia</taxon>
        <taxon>Lophotrochozoa</taxon>
        <taxon>Bryozoa</taxon>
        <taxon>Gymnolaemata</taxon>
        <taxon>Cheilostomatida</taxon>
        <taxon>Flustrina</taxon>
        <taxon>Buguloidea</taxon>
        <taxon>Bugulidae</taxon>
        <taxon>Bugula</taxon>
    </lineage>
</organism>
<dbReference type="EMBL" id="VXIV02003404">
    <property type="protein sequence ID" value="KAF6017385.1"/>
    <property type="molecule type" value="Genomic_DNA"/>
</dbReference>